<dbReference type="Pfam" id="PF00156">
    <property type="entry name" value="Pribosyltran"/>
    <property type="match status" value="1"/>
</dbReference>
<keyword evidence="9 11" id="KW-0808">Transferase</keyword>
<evidence type="ECO:0000256" key="9">
    <source>
        <dbReference type="ARBA" id="ARBA00022679"/>
    </source>
</evidence>
<feature type="domain" description="Phosphoribosyltransferase" evidence="12">
    <location>
        <begin position="46"/>
        <end position="157"/>
    </location>
</feature>
<gene>
    <name evidence="11" type="primary">apt</name>
    <name evidence="13" type="ORF">WJT86_08500</name>
</gene>
<evidence type="ECO:0000313" key="14">
    <source>
        <dbReference type="Proteomes" id="UP001418637"/>
    </source>
</evidence>
<dbReference type="InterPro" id="IPR029057">
    <property type="entry name" value="PRTase-like"/>
</dbReference>
<keyword evidence="10 11" id="KW-0660">Purine salvage</keyword>
<dbReference type="InterPro" id="IPR005764">
    <property type="entry name" value="Ade_phspho_trans"/>
</dbReference>
<dbReference type="EC" id="2.4.2.7" evidence="6 11"/>
<name>A0ABV0BJZ2_9HYPH</name>
<dbReference type="SUPFAM" id="SSF53271">
    <property type="entry name" value="PRTase-like"/>
    <property type="match status" value="1"/>
</dbReference>
<comment type="catalytic activity">
    <reaction evidence="1 11">
        <text>AMP + diphosphate = 5-phospho-alpha-D-ribose 1-diphosphate + adenine</text>
        <dbReference type="Rhea" id="RHEA:16609"/>
        <dbReference type="ChEBI" id="CHEBI:16708"/>
        <dbReference type="ChEBI" id="CHEBI:33019"/>
        <dbReference type="ChEBI" id="CHEBI:58017"/>
        <dbReference type="ChEBI" id="CHEBI:456215"/>
        <dbReference type="EC" id="2.4.2.7"/>
    </reaction>
</comment>
<evidence type="ECO:0000256" key="3">
    <source>
        <dbReference type="ARBA" id="ARBA00004496"/>
    </source>
</evidence>
<dbReference type="NCBIfam" id="NF002634">
    <property type="entry name" value="PRK02304.1-3"/>
    <property type="match status" value="1"/>
</dbReference>
<comment type="pathway">
    <text evidence="4 11">Purine metabolism; AMP biosynthesis via salvage pathway; AMP from adenine: step 1/1.</text>
</comment>
<keyword evidence="7 11" id="KW-0963">Cytoplasm</keyword>
<comment type="function">
    <text evidence="2 11">Catalyzes a salvage reaction resulting in the formation of AMP, that is energically less costly than de novo synthesis.</text>
</comment>
<evidence type="ECO:0000256" key="4">
    <source>
        <dbReference type="ARBA" id="ARBA00004659"/>
    </source>
</evidence>
<reference evidence="13 14" key="1">
    <citation type="submission" date="2024-04" db="EMBL/GenBank/DDBJ databases">
        <title>A novel species isolated from cricket.</title>
        <authorList>
            <person name="Wang H.-C."/>
        </authorList>
    </citation>
    <scope>NUCLEOTIDE SEQUENCE [LARGE SCALE GENOMIC DNA]</scope>
    <source>
        <strain evidence="13 14">WL0021</strain>
    </source>
</reference>
<sequence length="181" mass="19359">MGGENSQLSSYLKSMIRSLPDHPIPGVTFRDITTLMDDPTGFARVIDGMAEPFLEQGITKVAAIEARGFMVGGALAYRLGTGFVPVRKKGKLPYKTVSMSYELEYGTDELEIHVDAAQAGDRILLVDDLIATGGTAVAAIQLFRSVGAEIIASSFIIDLVDLGGAEKVRAAGVDVYTLLQY</sequence>
<dbReference type="PANTHER" id="PTHR32315">
    <property type="entry name" value="ADENINE PHOSPHORIBOSYLTRANSFERASE"/>
    <property type="match status" value="1"/>
</dbReference>
<dbReference type="RefSeq" id="WP_346337558.1">
    <property type="nucleotide sequence ID" value="NZ_JBBYXI010000003.1"/>
</dbReference>
<comment type="subunit">
    <text evidence="11">Homodimer.</text>
</comment>
<protein>
    <recommendedName>
        <fullName evidence="6 11">Adenine phosphoribosyltransferase</fullName>
        <shortName evidence="11">APRT</shortName>
        <ecNumber evidence="6 11">2.4.2.7</ecNumber>
    </recommendedName>
</protein>
<evidence type="ECO:0000256" key="2">
    <source>
        <dbReference type="ARBA" id="ARBA00003968"/>
    </source>
</evidence>
<dbReference type="Proteomes" id="UP001418637">
    <property type="component" value="Unassembled WGS sequence"/>
</dbReference>
<keyword evidence="8 11" id="KW-0328">Glycosyltransferase</keyword>
<evidence type="ECO:0000256" key="7">
    <source>
        <dbReference type="ARBA" id="ARBA00022490"/>
    </source>
</evidence>
<evidence type="ECO:0000256" key="10">
    <source>
        <dbReference type="ARBA" id="ARBA00022726"/>
    </source>
</evidence>
<comment type="subcellular location">
    <subcellularLocation>
        <location evidence="3 11">Cytoplasm</location>
    </subcellularLocation>
</comment>
<organism evidence="13 14">
    <name type="scientific">Hohaiivirga grylli</name>
    <dbReference type="NCBI Taxonomy" id="3133970"/>
    <lineage>
        <taxon>Bacteria</taxon>
        <taxon>Pseudomonadati</taxon>
        <taxon>Pseudomonadota</taxon>
        <taxon>Alphaproteobacteria</taxon>
        <taxon>Hyphomicrobiales</taxon>
        <taxon>Methylobacteriaceae</taxon>
        <taxon>Hohaiivirga</taxon>
    </lineage>
</organism>
<evidence type="ECO:0000256" key="11">
    <source>
        <dbReference type="HAMAP-Rule" id="MF_00004"/>
    </source>
</evidence>
<dbReference type="EMBL" id="JBBYXI010000003">
    <property type="protein sequence ID" value="MEN3931095.1"/>
    <property type="molecule type" value="Genomic_DNA"/>
</dbReference>
<evidence type="ECO:0000256" key="8">
    <source>
        <dbReference type="ARBA" id="ARBA00022676"/>
    </source>
</evidence>
<evidence type="ECO:0000256" key="6">
    <source>
        <dbReference type="ARBA" id="ARBA00011893"/>
    </source>
</evidence>
<evidence type="ECO:0000259" key="12">
    <source>
        <dbReference type="Pfam" id="PF00156"/>
    </source>
</evidence>
<evidence type="ECO:0000256" key="1">
    <source>
        <dbReference type="ARBA" id="ARBA00000868"/>
    </source>
</evidence>
<proteinExistence type="inferred from homology"/>
<keyword evidence="14" id="KW-1185">Reference proteome</keyword>
<dbReference type="Gene3D" id="3.40.50.2020">
    <property type="match status" value="1"/>
</dbReference>
<dbReference type="NCBIfam" id="TIGR01090">
    <property type="entry name" value="apt"/>
    <property type="match status" value="1"/>
</dbReference>
<dbReference type="CDD" id="cd06223">
    <property type="entry name" value="PRTases_typeI"/>
    <property type="match status" value="1"/>
</dbReference>
<evidence type="ECO:0000313" key="13">
    <source>
        <dbReference type="EMBL" id="MEN3931095.1"/>
    </source>
</evidence>
<comment type="caution">
    <text evidence="13">The sequence shown here is derived from an EMBL/GenBank/DDBJ whole genome shotgun (WGS) entry which is preliminary data.</text>
</comment>
<dbReference type="PANTHER" id="PTHR32315:SF3">
    <property type="entry name" value="ADENINE PHOSPHORIBOSYLTRANSFERASE"/>
    <property type="match status" value="1"/>
</dbReference>
<dbReference type="NCBIfam" id="NF002636">
    <property type="entry name" value="PRK02304.1-5"/>
    <property type="match status" value="1"/>
</dbReference>
<dbReference type="InterPro" id="IPR000836">
    <property type="entry name" value="PRTase_dom"/>
</dbReference>
<dbReference type="HAMAP" id="MF_00004">
    <property type="entry name" value="Aden_phosphoribosyltr"/>
    <property type="match status" value="1"/>
</dbReference>
<comment type="similarity">
    <text evidence="5 11">Belongs to the purine/pyrimidine phosphoribosyltransferase family.</text>
</comment>
<dbReference type="InterPro" id="IPR050054">
    <property type="entry name" value="UPRTase/APRTase"/>
</dbReference>
<accession>A0ABV0BJZ2</accession>
<dbReference type="GO" id="GO:0003999">
    <property type="term" value="F:adenine phosphoribosyltransferase activity"/>
    <property type="evidence" value="ECO:0007669"/>
    <property type="project" value="UniProtKB-EC"/>
</dbReference>
<evidence type="ECO:0000256" key="5">
    <source>
        <dbReference type="ARBA" id="ARBA00008391"/>
    </source>
</evidence>